<feature type="domain" description="Peptidase C14 caspase" evidence="3">
    <location>
        <begin position="71"/>
        <end position="225"/>
    </location>
</feature>
<reference evidence="4 5" key="1">
    <citation type="submission" date="2018-01" db="EMBL/GenBank/DDBJ databases">
        <title>Genomic Encyclopedia of Archaeal and Bacterial Type Strains, Phase II (KMG-II): from individual species to whole genera.</title>
        <authorList>
            <person name="Goeker M."/>
        </authorList>
    </citation>
    <scope>NUCLEOTIDE SEQUENCE [LARGE SCALE GENOMIC DNA]</scope>
    <source>
        <strain evidence="4 5">DSM 17023</strain>
    </source>
</reference>
<keyword evidence="2" id="KW-0472">Membrane</keyword>
<dbReference type="OrthoDB" id="8455055at2"/>
<sequence length="921" mass="103185">MNEFSNETSKEANQRNTESTGQHHPASHFRSSIHSASATKYLINLAADQFSSRNYMCSRSRLQFSVEGSLALSNTISQLTCSEPPIHVHDEKLTRKTLKELFQDLNTRQGGDDLELILILSGHGDQNGTKTWFCSFEAQPDVVDLDGDELADLVLLAHPVKVTAIFDFCHAGGVAKDFHKSLSKQIGNNNLLVVSGASYKQLAYEHPALGRGLFTIALHEALVDKRYFSNVRLENSTTHSLLSCDLKRFLVFARERTEQLAYLFASGRNQTPEHLGGGSLELTWSDSVIGPPVAPEVRGALAARIRRLFGWCTAIVFTIGLLSFFLQYHIAVQPNGWIELRPGPAWMSSLLPRLLSSETQLSIAVDDLSSPSPIWEEDRIGRRISLLRGEIGGLVNHKVGNQENWEFRLATELSDEAKRRIDFVNSKLDMATICDVEDVRRDQVRDYQFALEASYLDRTRSCPALYFLQHGPDVAHLYDVEDLQTLINFGLTELSNQAIKTYLAGLALSFKELEDDDQRRRALEVATLLISARSNTGVVNSQDWLAFIQFLEDVAQSRKLSVKPDGVVFPRLAKCSQSWCELSVKLVEYFAAGPEAAGMGNAVGLMMWLMAKDSERQSAEGSATRSWSLPPLLLLARRGELSAKDFSLIIRRFNLVSINNDMFFIDSIWLPRFARAIPLSDEWETQLWSCALRKPDIDFPCSPFDSGLAAQVLSTQGQYLDDKQLALLVESLDSRMKNDREVSLFGSDIKDLACWVPIPPRWISGLERGVDYDVKIAPPRTADPLTGVQVIEVNDVSAAQALAASFKADHGSSPRTRNLLVRYASNHWSYDGLGIIFRALAQKMYDPEGSLEWDLGRSLRSFESDAQARAALLRALLLDRQRDLLQDSLIKDGPSFWRLDAVLAVRKQLAEYRFELDQFCN</sequence>
<feature type="region of interest" description="Disordered" evidence="1">
    <location>
        <begin position="1"/>
        <end position="30"/>
    </location>
</feature>
<gene>
    <name evidence="4" type="ORF">CLV41_12251</name>
</gene>
<dbReference type="AlphaFoldDB" id="A0A2S3UJE5"/>
<name>A0A2S3UJE5_9HYPH</name>
<dbReference type="Pfam" id="PF00656">
    <property type="entry name" value="Peptidase_C14"/>
    <property type="match status" value="1"/>
</dbReference>
<comment type="caution">
    <text evidence="4">The sequence shown here is derived from an EMBL/GenBank/DDBJ whole genome shotgun (WGS) entry which is preliminary data.</text>
</comment>
<feature type="transmembrane region" description="Helical" evidence="2">
    <location>
        <begin position="308"/>
        <end position="326"/>
    </location>
</feature>
<keyword evidence="2" id="KW-0812">Transmembrane</keyword>
<evidence type="ECO:0000313" key="5">
    <source>
        <dbReference type="Proteomes" id="UP000236959"/>
    </source>
</evidence>
<accession>A0A2S3UJE5</accession>
<keyword evidence="2" id="KW-1133">Transmembrane helix</keyword>
<protein>
    <recommendedName>
        <fullName evidence="3">Peptidase C14 caspase domain-containing protein</fullName>
    </recommendedName>
</protein>
<dbReference type="Gene3D" id="3.40.50.1460">
    <property type="match status" value="1"/>
</dbReference>
<dbReference type="Proteomes" id="UP000236959">
    <property type="component" value="Unassembled WGS sequence"/>
</dbReference>
<dbReference type="EMBL" id="PPCN01000022">
    <property type="protein sequence ID" value="POF27771.1"/>
    <property type="molecule type" value="Genomic_DNA"/>
</dbReference>
<evidence type="ECO:0000313" key="4">
    <source>
        <dbReference type="EMBL" id="POF27771.1"/>
    </source>
</evidence>
<organism evidence="4 5">
    <name type="scientific">Roseibium marinum</name>
    <dbReference type="NCBI Taxonomy" id="281252"/>
    <lineage>
        <taxon>Bacteria</taxon>
        <taxon>Pseudomonadati</taxon>
        <taxon>Pseudomonadota</taxon>
        <taxon>Alphaproteobacteria</taxon>
        <taxon>Hyphomicrobiales</taxon>
        <taxon>Stappiaceae</taxon>
        <taxon>Roseibium</taxon>
    </lineage>
</organism>
<dbReference type="GO" id="GO:0004197">
    <property type="term" value="F:cysteine-type endopeptidase activity"/>
    <property type="evidence" value="ECO:0007669"/>
    <property type="project" value="InterPro"/>
</dbReference>
<dbReference type="GO" id="GO:0006508">
    <property type="term" value="P:proteolysis"/>
    <property type="evidence" value="ECO:0007669"/>
    <property type="project" value="InterPro"/>
</dbReference>
<evidence type="ECO:0000259" key="3">
    <source>
        <dbReference type="Pfam" id="PF00656"/>
    </source>
</evidence>
<proteinExistence type="predicted"/>
<dbReference type="RefSeq" id="WP_146048658.1">
    <property type="nucleotide sequence ID" value="NZ_PPCN01000022.1"/>
</dbReference>
<evidence type="ECO:0000256" key="2">
    <source>
        <dbReference type="SAM" id="Phobius"/>
    </source>
</evidence>
<keyword evidence="5" id="KW-1185">Reference proteome</keyword>
<dbReference type="InterPro" id="IPR011600">
    <property type="entry name" value="Pept_C14_caspase"/>
</dbReference>
<evidence type="ECO:0000256" key="1">
    <source>
        <dbReference type="SAM" id="MobiDB-lite"/>
    </source>
</evidence>